<reference evidence="2 3" key="1">
    <citation type="journal article" date="2013" name="BMC Genomics">
        <title>Reconstruction of the lipid metabolism for the microalga Monoraphidium neglectum from its genome sequence reveals characteristics suitable for biofuel production.</title>
        <authorList>
            <person name="Bogen C."/>
            <person name="Al-Dilaimi A."/>
            <person name="Albersmeier A."/>
            <person name="Wichmann J."/>
            <person name="Grundmann M."/>
            <person name="Rupp O."/>
            <person name="Lauersen K.J."/>
            <person name="Blifernez-Klassen O."/>
            <person name="Kalinowski J."/>
            <person name="Goesmann A."/>
            <person name="Mussgnug J.H."/>
            <person name="Kruse O."/>
        </authorList>
    </citation>
    <scope>NUCLEOTIDE SEQUENCE [LARGE SCALE GENOMIC DNA]</scope>
    <source>
        <strain evidence="2 3">SAG 48.87</strain>
    </source>
</reference>
<dbReference type="Proteomes" id="UP000054498">
    <property type="component" value="Unassembled WGS sequence"/>
</dbReference>
<proteinExistence type="predicted"/>
<dbReference type="Pfam" id="PF00582">
    <property type="entry name" value="Usp"/>
    <property type="match status" value="1"/>
</dbReference>
<dbReference type="Gene3D" id="3.40.50.12370">
    <property type="match status" value="1"/>
</dbReference>
<feature type="domain" description="UspA" evidence="1">
    <location>
        <begin position="55"/>
        <end position="137"/>
    </location>
</feature>
<gene>
    <name evidence="2" type="ORF">MNEG_1667</name>
</gene>
<accession>A0A0D2NPE4</accession>
<keyword evidence="3" id="KW-1185">Reference proteome</keyword>
<name>A0A0D2NPE4_9CHLO</name>
<dbReference type="SUPFAM" id="SSF52402">
    <property type="entry name" value="Adenine nucleotide alpha hydrolases-like"/>
    <property type="match status" value="1"/>
</dbReference>
<dbReference type="AlphaFoldDB" id="A0A0D2NPE4"/>
<dbReference type="EMBL" id="KK100392">
    <property type="protein sequence ID" value="KIZ06286.1"/>
    <property type="molecule type" value="Genomic_DNA"/>
</dbReference>
<evidence type="ECO:0000313" key="2">
    <source>
        <dbReference type="EMBL" id="KIZ06286.1"/>
    </source>
</evidence>
<dbReference type="OrthoDB" id="529017at2759"/>
<dbReference type="GeneID" id="25734452"/>
<protein>
    <recommendedName>
        <fullName evidence="1">UspA domain-containing protein</fullName>
    </recommendedName>
</protein>
<evidence type="ECO:0000313" key="3">
    <source>
        <dbReference type="Proteomes" id="UP000054498"/>
    </source>
</evidence>
<evidence type="ECO:0000259" key="1">
    <source>
        <dbReference type="Pfam" id="PF00582"/>
    </source>
</evidence>
<dbReference type="KEGG" id="mng:MNEG_1667"/>
<organism evidence="2 3">
    <name type="scientific">Monoraphidium neglectum</name>
    <dbReference type="NCBI Taxonomy" id="145388"/>
    <lineage>
        <taxon>Eukaryota</taxon>
        <taxon>Viridiplantae</taxon>
        <taxon>Chlorophyta</taxon>
        <taxon>core chlorophytes</taxon>
        <taxon>Chlorophyceae</taxon>
        <taxon>CS clade</taxon>
        <taxon>Sphaeropleales</taxon>
        <taxon>Selenastraceae</taxon>
        <taxon>Monoraphidium</taxon>
    </lineage>
</organism>
<dbReference type="InterPro" id="IPR006016">
    <property type="entry name" value="UspA"/>
</dbReference>
<sequence>MAAALLRPQDELQVVTVVSSEESRAFGEALLRPFLEQTPSGSSGGSSGSSSGAATGAAAAAAALPALAASPVVLIKGDQRLSDVIAEYAEASRADLVVCGSHHLSTTGTRDDPMPASGSFALRLVRAVRCCPLLVVKSNSTGAYLRSGTAAAGLRVMVDCQSNTRHLLSWLMDRLDPDKATLFLAVGRAVDQGTGMVKETARRMLTNYTAQATVSDFYTAQRLFKEPGAKALPEAAQVDGVDIIALQAPPCKTLPQSISDVLHGARTSILVFNAPVAQDAALLGGDDLAVGMTAGAALAGARV</sequence>
<dbReference type="RefSeq" id="XP_013905305.1">
    <property type="nucleotide sequence ID" value="XM_014049851.1"/>
</dbReference>